<dbReference type="EMBL" id="SIJL01000009">
    <property type="protein sequence ID" value="TBH20042.1"/>
    <property type="molecule type" value="Genomic_DNA"/>
</dbReference>
<evidence type="ECO:0000313" key="4">
    <source>
        <dbReference type="Proteomes" id="UP000292858"/>
    </source>
</evidence>
<organism evidence="3 4">
    <name type="scientific">Thermus thermamylovorans</name>
    <dbReference type="NCBI Taxonomy" id="2509362"/>
    <lineage>
        <taxon>Bacteria</taxon>
        <taxon>Thermotogati</taxon>
        <taxon>Deinococcota</taxon>
        <taxon>Deinococci</taxon>
        <taxon>Thermales</taxon>
        <taxon>Thermaceae</taxon>
        <taxon>Thermus</taxon>
    </lineage>
</organism>
<gene>
    <name evidence="3" type="ORF">ETP66_07815</name>
</gene>
<evidence type="ECO:0000313" key="3">
    <source>
        <dbReference type="EMBL" id="TBH20042.1"/>
    </source>
</evidence>
<dbReference type="PANTHER" id="PTHR37947:SF1">
    <property type="entry name" value="BLL2462 PROTEIN"/>
    <property type="match status" value="1"/>
</dbReference>
<comment type="caution">
    <text evidence="3">The sequence shown here is derived from an EMBL/GenBank/DDBJ whole genome shotgun (WGS) entry which is preliminary data.</text>
</comment>
<dbReference type="RefSeq" id="WP_130842077.1">
    <property type="nucleotide sequence ID" value="NZ_SIJL01000009.1"/>
</dbReference>
<feature type="transmembrane region" description="Helical" evidence="1">
    <location>
        <begin position="280"/>
        <end position="300"/>
    </location>
</feature>
<dbReference type="SUPFAM" id="SSF53300">
    <property type="entry name" value="vWA-like"/>
    <property type="match status" value="1"/>
</dbReference>
<dbReference type="Pfam" id="PF13519">
    <property type="entry name" value="VWA_2"/>
    <property type="match status" value="1"/>
</dbReference>
<dbReference type="SMART" id="SM00327">
    <property type="entry name" value="VWA"/>
    <property type="match status" value="1"/>
</dbReference>
<feature type="domain" description="VWFA" evidence="2">
    <location>
        <begin position="79"/>
        <end position="222"/>
    </location>
</feature>
<accession>A0A4Q9B311</accession>
<dbReference type="AlphaFoldDB" id="A0A4Q9B311"/>
<dbReference type="PANTHER" id="PTHR37947">
    <property type="entry name" value="BLL2462 PROTEIN"/>
    <property type="match status" value="1"/>
</dbReference>
<dbReference type="Gene3D" id="3.40.50.410">
    <property type="entry name" value="von Willebrand factor, type A domain"/>
    <property type="match status" value="1"/>
</dbReference>
<reference evidence="3 4" key="1">
    <citation type="submission" date="2019-02" db="EMBL/GenBank/DDBJ databases">
        <title>Thermus sp. a novel from hot spring.</title>
        <authorList>
            <person name="Zhao Z."/>
        </authorList>
    </citation>
    <scope>NUCLEOTIDE SEQUENCE [LARGE SCALE GENOMIC DNA]</scope>
    <source>
        <strain evidence="3 4">CFH 72773T</strain>
    </source>
</reference>
<evidence type="ECO:0000259" key="2">
    <source>
        <dbReference type="PROSITE" id="PS50234"/>
    </source>
</evidence>
<dbReference type="PROSITE" id="PS50234">
    <property type="entry name" value="VWFA"/>
    <property type="match status" value="1"/>
</dbReference>
<dbReference type="Proteomes" id="UP000292858">
    <property type="component" value="Unassembled WGS sequence"/>
</dbReference>
<sequence>MAFKSPEGFLLGLVLLGTGVALLWLSHRAGQRRLGRFLDPHLLPRTRPLPLPYLLGLLLLLLAAGRPEASLPWRENLTQVMLVVDTSHSMAADDEPPSRLERAKALAKAFLTGLDPSAKVGLVGFGPHGALLFPPSTDREGLLEVLEALRPQGNTALAQGLAVARRALRPEGPAGRDLPEARPPAALLVLSDGAANVGGDPVEEGRALARAGLPVFVRPLGDPRGTVSRIGEGLFFVPADPLGLLRLAQATGGGVLEEDFRPLYRVLKPHRAWRRQPRDLSQALVAAGFLLFAFGAYRSLAQEGRWP</sequence>
<evidence type="ECO:0000256" key="1">
    <source>
        <dbReference type="SAM" id="Phobius"/>
    </source>
</evidence>
<keyword evidence="1" id="KW-1133">Transmembrane helix</keyword>
<protein>
    <submittedName>
        <fullName evidence="3">VWA domain-containing protein</fullName>
    </submittedName>
</protein>
<keyword evidence="4" id="KW-1185">Reference proteome</keyword>
<dbReference type="InterPro" id="IPR036465">
    <property type="entry name" value="vWFA_dom_sf"/>
</dbReference>
<proteinExistence type="predicted"/>
<keyword evidence="1" id="KW-0472">Membrane</keyword>
<dbReference type="OrthoDB" id="30905at2"/>
<keyword evidence="1" id="KW-0812">Transmembrane</keyword>
<dbReference type="InterPro" id="IPR002035">
    <property type="entry name" value="VWF_A"/>
</dbReference>
<name>A0A4Q9B311_9DEIN</name>